<dbReference type="RefSeq" id="WP_285273977.1">
    <property type="nucleotide sequence ID" value="NZ_JASNVW010000003.1"/>
</dbReference>
<sequence>MGKNQRKYRDSLGIFSYAITIRCGGGYGNLWTIPSTSLADVESKKMKAMM</sequence>
<evidence type="ECO:0000313" key="2">
    <source>
        <dbReference type="Proteomes" id="UP001529235"/>
    </source>
</evidence>
<proteinExistence type="predicted"/>
<dbReference type="Proteomes" id="UP001529235">
    <property type="component" value="Unassembled WGS sequence"/>
</dbReference>
<dbReference type="EMBL" id="JASNVW010000003">
    <property type="protein sequence ID" value="MDK6028994.1"/>
    <property type="molecule type" value="Genomic_DNA"/>
</dbReference>
<evidence type="ECO:0000313" key="1">
    <source>
        <dbReference type="EMBL" id="MDK6028994.1"/>
    </source>
</evidence>
<name>A0ABD4Z6X8_9CREN</name>
<reference evidence="1 2" key="1">
    <citation type="submission" date="2023-05" db="EMBL/GenBank/DDBJ databases">
        <title>A new hyperthermophilic archaea 'Ignisphaera cupida' sp. nov. and description of the family 'Ignisphaeraceae' fam. nov.</title>
        <authorList>
            <person name="Podosokorskaya O.A."/>
            <person name="Elcheninov A.G."/>
            <person name="Klukina A."/>
            <person name="Merkel A.Y."/>
        </authorList>
    </citation>
    <scope>NUCLEOTIDE SEQUENCE [LARGE SCALE GENOMIC DNA]</scope>
    <source>
        <strain evidence="1 2">4213-co</strain>
    </source>
</reference>
<dbReference type="AlphaFoldDB" id="A0ABD4Z6X8"/>
<organism evidence="1 2">
    <name type="scientific">Ignisphaera cupida</name>
    <dbReference type="NCBI Taxonomy" id="3050454"/>
    <lineage>
        <taxon>Archaea</taxon>
        <taxon>Thermoproteota</taxon>
        <taxon>Thermoprotei</taxon>
        <taxon>Desulfurococcales</taxon>
        <taxon>Desulfurococcaceae</taxon>
        <taxon>Ignisphaera</taxon>
    </lineage>
</organism>
<protein>
    <submittedName>
        <fullName evidence="1">Uncharacterized protein</fullName>
    </submittedName>
</protein>
<accession>A0ABD4Z6X8</accession>
<gene>
    <name evidence="1" type="ORF">QPL79_06420</name>
</gene>
<keyword evidence="2" id="KW-1185">Reference proteome</keyword>
<comment type="caution">
    <text evidence="1">The sequence shown here is derived from an EMBL/GenBank/DDBJ whole genome shotgun (WGS) entry which is preliminary data.</text>
</comment>